<evidence type="ECO:0000256" key="2">
    <source>
        <dbReference type="ARBA" id="ARBA00022898"/>
    </source>
</evidence>
<dbReference type="InterPro" id="IPR004839">
    <property type="entry name" value="Aminotransferase_I/II_large"/>
</dbReference>
<evidence type="ECO:0000256" key="3">
    <source>
        <dbReference type="ARBA" id="ARBA00023015"/>
    </source>
</evidence>
<dbReference type="InterPro" id="IPR051446">
    <property type="entry name" value="HTH_trans_reg/aminotransferase"/>
</dbReference>
<feature type="domain" description="HTH gntR-type" evidence="6">
    <location>
        <begin position="20"/>
        <end position="88"/>
    </location>
</feature>
<dbReference type="InterPro" id="IPR036388">
    <property type="entry name" value="WH-like_DNA-bd_sf"/>
</dbReference>
<keyword evidence="3" id="KW-0805">Transcription regulation</keyword>
<evidence type="ECO:0000313" key="7">
    <source>
        <dbReference type="EMBL" id="MDQ0202412.1"/>
    </source>
</evidence>
<comment type="caution">
    <text evidence="7">The sequence shown here is derived from an EMBL/GenBank/DDBJ whole genome shotgun (WGS) entry which is preliminary data.</text>
</comment>
<accession>A0ABT9Y3M3</accession>
<protein>
    <submittedName>
        <fullName evidence="7">GntR family transcriptional regulator of abcA and norABC</fullName>
    </submittedName>
</protein>
<dbReference type="CDD" id="cd07377">
    <property type="entry name" value="WHTH_GntR"/>
    <property type="match status" value="1"/>
</dbReference>
<dbReference type="Gene3D" id="3.90.1150.10">
    <property type="entry name" value="Aspartate Aminotransferase, domain 1"/>
    <property type="match status" value="1"/>
</dbReference>
<evidence type="ECO:0000259" key="6">
    <source>
        <dbReference type="PROSITE" id="PS50949"/>
    </source>
</evidence>
<dbReference type="Pfam" id="PF00155">
    <property type="entry name" value="Aminotran_1_2"/>
    <property type="match status" value="1"/>
</dbReference>
<dbReference type="PANTHER" id="PTHR46577:SF2">
    <property type="entry name" value="TRANSCRIPTIONAL REGULATORY PROTEIN"/>
    <property type="match status" value="1"/>
</dbReference>
<dbReference type="Gene3D" id="1.10.10.10">
    <property type="entry name" value="Winged helix-like DNA-binding domain superfamily/Winged helix DNA-binding domain"/>
    <property type="match status" value="1"/>
</dbReference>
<dbReference type="PROSITE" id="PS50949">
    <property type="entry name" value="HTH_GNTR"/>
    <property type="match status" value="1"/>
</dbReference>
<organism evidence="7 8">
    <name type="scientific">Pectinatus haikarae</name>
    <dbReference type="NCBI Taxonomy" id="349096"/>
    <lineage>
        <taxon>Bacteria</taxon>
        <taxon>Bacillati</taxon>
        <taxon>Bacillota</taxon>
        <taxon>Negativicutes</taxon>
        <taxon>Selenomonadales</taxon>
        <taxon>Selenomonadaceae</taxon>
        <taxon>Pectinatus</taxon>
    </lineage>
</organism>
<keyword evidence="2" id="KW-0663">Pyridoxal phosphate</keyword>
<dbReference type="Pfam" id="PF00392">
    <property type="entry name" value="GntR"/>
    <property type="match status" value="1"/>
</dbReference>
<dbReference type="InterPro" id="IPR000524">
    <property type="entry name" value="Tscrpt_reg_HTH_GntR"/>
</dbReference>
<evidence type="ECO:0000256" key="1">
    <source>
        <dbReference type="ARBA" id="ARBA00005384"/>
    </source>
</evidence>
<dbReference type="PANTHER" id="PTHR46577">
    <property type="entry name" value="HTH-TYPE TRANSCRIPTIONAL REGULATORY PROTEIN GABR"/>
    <property type="match status" value="1"/>
</dbReference>
<dbReference type="SMART" id="SM00345">
    <property type="entry name" value="HTH_GNTR"/>
    <property type="match status" value="1"/>
</dbReference>
<dbReference type="RefSeq" id="WP_307222265.1">
    <property type="nucleotide sequence ID" value="NZ_CP116940.1"/>
</dbReference>
<proteinExistence type="inferred from homology"/>
<dbReference type="InterPro" id="IPR015424">
    <property type="entry name" value="PyrdxlP-dep_Trfase"/>
</dbReference>
<dbReference type="Gene3D" id="3.40.640.10">
    <property type="entry name" value="Type I PLP-dependent aspartate aminotransferase-like (Major domain)"/>
    <property type="match status" value="1"/>
</dbReference>
<reference evidence="7 8" key="1">
    <citation type="submission" date="2023-07" db="EMBL/GenBank/DDBJ databases">
        <title>Genomic Encyclopedia of Type Strains, Phase IV (KMG-IV): sequencing the most valuable type-strain genomes for metagenomic binning, comparative biology and taxonomic classification.</title>
        <authorList>
            <person name="Goeker M."/>
        </authorList>
    </citation>
    <scope>NUCLEOTIDE SEQUENCE [LARGE SCALE GENOMIC DNA]</scope>
    <source>
        <strain evidence="7 8">DSM 16980</strain>
    </source>
</reference>
<dbReference type="CDD" id="cd00609">
    <property type="entry name" value="AAT_like"/>
    <property type="match status" value="1"/>
</dbReference>
<comment type="similarity">
    <text evidence="1">In the C-terminal section; belongs to the class-I pyridoxal-phosphate-dependent aminotransferase family.</text>
</comment>
<gene>
    <name evidence="7" type="ORF">J2S01_000097</name>
</gene>
<sequence length="490" mass="55103">MNKNGLPVQINWCPDKSSPVPVYKQITAFVCDKISSGEWTAGTQLPSQRRLAELFEVNRSTVVTAMEELASYGILKGSRKAGTQISGDTWSLILPKSLDWGKYINSGTFKANKHILQMINRLEFEPDILRLSTGETDPRLFPHAPWRKILAQLSKKNTVFNYLEASGSEKLRMAIAERMGRRGIAVSPSRILITSGSLQALQLISVCLIKKKSVVYVEAPSYLQSLRIFQSADITLKGIGMDKKGMKLWKIPPAAGNMKQENMSFLYTIPTNHNPTGITMTLDRRKDLMDFCVKKQIPIIEDAAYEELCFEEAVPSLKAIDKNGIVIYLGTASKTLAPGLRVGWLIASEPIIQRLSDAKMQMDYGTSSLSQLVFSEFLTSGFYDKHLAALRKELLLRRDSALMILEKNFSDIASWYIPKGGFYIWLTFSKKISSEKLFFSAAKEKILLNPGNIYDFRPNNSLRISYSYLNCCEFAEAVQKLAIIVRSIMK</sequence>
<keyword evidence="4" id="KW-0238">DNA-binding</keyword>
<dbReference type="SUPFAM" id="SSF53383">
    <property type="entry name" value="PLP-dependent transferases"/>
    <property type="match status" value="1"/>
</dbReference>
<dbReference type="SUPFAM" id="SSF46785">
    <property type="entry name" value="Winged helix' DNA-binding domain"/>
    <property type="match status" value="1"/>
</dbReference>
<evidence type="ECO:0000313" key="8">
    <source>
        <dbReference type="Proteomes" id="UP001239167"/>
    </source>
</evidence>
<dbReference type="Proteomes" id="UP001239167">
    <property type="component" value="Unassembled WGS sequence"/>
</dbReference>
<dbReference type="InterPro" id="IPR015421">
    <property type="entry name" value="PyrdxlP-dep_Trfase_major"/>
</dbReference>
<dbReference type="InterPro" id="IPR015422">
    <property type="entry name" value="PyrdxlP-dep_Trfase_small"/>
</dbReference>
<dbReference type="InterPro" id="IPR036390">
    <property type="entry name" value="WH_DNA-bd_sf"/>
</dbReference>
<name>A0ABT9Y3M3_9FIRM</name>
<dbReference type="PRINTS" id="PR00035">
    <property type="entry name" value="HTHGNTR"/>
</dbReference>
<dbReference type="EMBL" id="JAUSUE010000001">
    <property type="protein sequence ID" value="MDQ0202412.1"/>
    <property type="molecule type" value="Genomic_DNA"/>
</dbReference>
<evidence type="ECO:0000256" key="4">
    <source>
        <dbReference type="ARBA" id="ARBA00023125"/>
    </source>
</evidence>
<evidence type="ECO:0000256" key="5">
    <source>
        <dbReference type="ARBA" id="ARBA00023163"/>
    </source>
</evidence>
<keyword evidence="8" id="KW-1185">Reference proteome</keyword>
<keyword evidence="5" id="KW-0804">Transcription</keyword>